<proteinExistence type="predicted"/>
<feature type="compositionally biased region" description="Polar residues" evidence="1">
    <location>
        <begin position="55"/>
        <end position="68"/>
    </location>
</feature>
<comment type="caution">
    <text evidence="2">The sequence shown here is derived from an EMBL/GenBank/DDBJ whole genome shotgun (WGS) entry which is preliminary data.</text>
</comment>
<gene>
    <name evidence="2" type="ORF">KO481_16945</name>
</gene>
<reference evidence="2 3" key="1">
    <citation type="submission" date="2021-06" db="EMBL/GenBank/DDBJ databases">
        <title>Actinomycetes sequencing.</title>
        <authorList>
            <person name="Shan Q."/>
        </authorList>
    </citation>
    <scope>NUCLEOTIDE SEQUENCE [LARGE SCALE GENOMIC DNA]</scope>
    <source>
        <strain evidence="2 3">NEAU-G5</strain>
    </source>
</reference>
<organism evidence="2 3">
    <name type="scientific">Nocardia albiluteola</name>
    <dbReference type="NCBI Taxonomy" id="2842303"/>
    <lineage>
        <taxon>Bacteria</taxon>
        <taxon>Bacillati</taxon>
        <taxon>Actinomycetota</taxon>
        <taxon>Actinomycetes</taxon>
        <taxon>Mycobacteriales</taxon>
        <taxon>Nocardiaceae</taxon>
        <taxon>Nocardia</taxon>
    </lineage>
</organism>
<evidence type="ECO:0000313" key="2">
    <source>
        <dbReference type="EMBL" id="MBU3063209.1"/>
    </source>
</evidence>
<accession>A0ABS6B1U9</accession>
<keyword evidence="3" id="KW-1185">Reference proteome</keyword>
<feature type="region of interest" description="Disordered" evidence="1">
    <location>
        <begin position="51"/>
        <end position="82"/>
    </location>
</feature>
<name>A0ABS6B1U9_9NOCA</name>
<sequence>MTTTTTRGKWNGMCRTDNCPNNARWIPAAHKIRDTGEYYCEPCCQRIDDDPANWHTATPETQPVSSPTVDEPTDSAHDPGTLDITPDIDGLIRWARAVLAQEPQDSESARVARDVLRECGIEADTDPAAHRPGITPREQ</sequence>
<dbReference type="RefSeq" id="WP_215918120.1">
    <property type="nucleotide sequence ID" value="NZ_JAHKNI010000005.1"/>
</dbReference>
<evidence type="ECO:0000256" key="1">
    <source>
        <dbReference type="SAM" id="MobiDB-lite"/>
    </source>
</evidence>
<protein>
    <submittedName>
        <fullName evidence="2">Uncharacterized protein</fullName>
    </submittedName>
</protein>
<dbReference type="Proteomes" id="UP000733379">
    <property type="component" value="Unassembled WGS sequence"/>
</dbReference>
<evidence type="ECO:0000313" key="3">
    <source>
        <dbReference type="Proteomes" id="UP000733379"/>
    </source>
</evidence>
<dbReference type="EMBL" id="JAHKNI010000005">
    <property type="protein sequence ID" value="MBU3063209.1"/>
    <property type="molecule type" value="Genomic_DNA"/>
</dbReference>